<dbReference type="Proteomes" id="UP001174136">
    <property type="component" value="Unassembled WGS sequence"/>
</dbReference>
<evidence type="ECO:0000256" key="1">
    <source>
        <dbReference type="SAM" id="MobiDB-lite"/>
    </source>
</evidence>
<comment type="caution">
    <text evidence="2">The sequence shown here is derived from an EMBL/GenBank/DDBJ whole genome shotgun (WGS) entry which is preliminary data.</text>
</comment>
<evidence type="ECO:0000313" key="2">
    <source>
        <dbReference type="EMBL" id="KAK0143600.1"/>
    </source>
</evidence>
<reference evidence="2" key="1">
    <citation type="journal article" date="2023" name="Front. Mar. Sci.">
        <title>A new Merluccius polli reference genome to investigate the effects of global change in West African waters.</title>
        <authorList>
            <person name="Mateo J.L."/>
            <person name="Blanco-Fernandez C."/>
            <person name="Garcia-Vazquez E."/>
            <person name="Machado-Schiaffino G."/>
        </authorList>
    </citation>
    <scope>NUCLEOTIDE SEQUENCE</scope>
    <source>
        <strain evidence="2">C29</strain>
        <tissue evidence="2">Fin</tissue>
    </source>
</reference>
<feature type="compositionally biased region" description="Polar residues" evidence="1">
    <location>
        <begin position="1"/>
        <end position="19"/>
    </location>
</feature>
<evidence type="ECO:0000313" key="3">
    <source>
        <dbReference type="Proteomes" id="UP001174136"/>
    </source>
</evidence>
<keyword evidence="3" id="KW-1185">Reference proteome</keyword>
<organism evidence="2 3">
    <name type="scientific">Merluccius polli</name>
    <name type="common">Benguela hake</name>
    <name type="synonym">Merluccius cadenati</name>
    <dbReference type="NCBI Taxonomy" id="89951"/>
    <lineage>
        <taxon>Eukaryota</taxon>
        <taxon>Metazoa</taxon>
        <taxon>Chordata</taxon>
        <taxon>Craniata</taxon>
        <taxon>Vertebrata</taxon>
        <taxon>Euteleostomi</taxon>
        <taxon>Actinopterygii</taxon>
        <taxon>Neopterygii</taxon>
        <taxon>Teleostei</taxon>
        <taxon>Neoteleostei</taxon>
        <taxon>Acanthomorphata</taxon>
        <taxon>Zeiogadaria</taxon>
        <taxon>Gadariae</taxon>
        <taxon>Gadiformes</taxon>
        <taxon>Gadoidei</taxon>
        <taxon>Merlucciidae</taxon>
        <taxon>Merluccius</taxon>
    </lineage>
</organism>
<sequence>MEGAGTQSTWRGAGTQSTWRGRALSPHGGGGHSVHIEDCFQKAGREDGRKKSYRIKISAQKGLELLQQHPALKDQVMYRLLIQTKLKTRNWNLGTWYEDDVVLKDTIQAAAWCQLQSFKDSVSLPEVIGMEGWEQMAASTERKSDDGGDEEKTCKKIKPFQFSFRLHTDYELFCVEMMDRRNLKVFASFESNTSVAPHDSNVV</sequence>
<protein>
    <submittedName>
        <fullName evidence="2">Uncharacterized protein</fullName>
    </submittedName>
</protein>
<name>A0AA47P058_MERPO</name>
<dbReference type="EMBL" id="JAOPHQ010003368">
    <property type="protein sequence ID" value="KAK0143600.1"/>
    <property type="molecule type" value="Genomic_DNA"/>
</dbReference>
<proteinExistence type="predicted"/>
<dbReference type="AlphaFoldDB" id="A0AA47P058"/>
<gene>
    <name evidence="2" type="ORF">N1851_018275</name>
</gene>
<feature type="region of interest" description="Disordered" evidence="1">
    <location>
        <begin position="1"/>
        <end position="35"/>
    </location>
</feature>
<accession>A0AA47P058</accession>